<feature type="region of interest" description="Disordered" evidence="1">
    <location>
        <begin position="1"/>
        <end position="24"/>
    </location>
</feature>
<sequence>MQTTKQMQLHSMNQATRHRTDGYYSRKADSRQRFFVYVAAREALQTQMQQQGKRRKFYSSVSEGSVTDDCAC</sequence>
<feature type="compositionally biased region" description="Polar residues" evidence="1">
    <location>
        <begin position="1"/>
        <end position="15"/>
    </location>
</feature>
<proteinExistence type="predicted"/>
<comment type="caution">
    <text evidence="2">The sequence shown here is derived from an EMBL/GenBank/DDBJ whole genome shotgun (WGS) entry which is preliminary data.</text>
</comment>
<dbReference type="Proteomes" id="UP000635565">
    <property type="component" value="Unassembled WGS sequence"/>
</dbReference>
<reference evidence="2 3" key="1">
    <citation type="journal article" date="2021" name="Int. J. Syst. Evol. Microbiol.">
        <title>Reticulibacter mediterranei gen. nov., sp. nov., within the new family Reticulibacteraceae fam. nov., and Ktedonospora formicarum gen. nov., sp. nov., Ktedonobacter robiniae sp. nov., Dictyobacter formicarum sp. nov. and Dictyobacter arantiisoli sp. nov., belonging to the class Ktedonobacteria.</title>
        <authorList>
            <person name="Yabe S."/>
            <person name="Zheng Y."/>
            <person name="Wang C.M."/>
            <person name="Sakai Y."/>
            <person name="Abe K."/>
            <person name="Yokota A."/>
            <person name="Donadio S."/>
            <person name="Cavaletti L."/>
            <person name="Monciardini P."/>
        </authorList>
    </citation>
    <scope>NUCLEOTIDE SEQUENCE [LARGE SCALE GENOMIC DNA]</scope>
    <source>
        <strain evidence="2 3">SOSP1-9</strain>
    </source>
</reference>
<accession>A0ABQ3VAZ5</accession>
<gene>
    <name evidence="2" type="ORF">KSZ_10200</name>
</gene>
<name>A0ABQ3VAZ5_9CHLR</name>
<feature type="region of interest" description="Disordered" evidence="1">
    <location>
        <begin position="49"/>
        <end position="72"/>
    </location>
</feature>
<keyword evidence="3" id="KW-1185">Reference proteome</keyword>
<organism evidence="2 3">
    <name type="scientific">Dictyobacter formicarum</name>
    <dbReference type="NCBI Taxonomy" id="2778368"/>
    <lineage>
        <taxon>Bacteria</taxon>
        <taxon>Bacillati</taxon>
        <taxon>Chloroflexota</taxon>
        <taxon>Ktedonobacteria</taxon>
        <taxon>Ktedonobacterales</taxon>
        <taxon>Dictyobacteraceae</taxon>
        <taxon>Dictyobacter</taxon>
    </lineage>
</organism>
<evidence type="ECO:0000256" key="1">
    <source>
        <dbReference type="SAM" id="MobiDB-lite"/>
    </source>
</evidence>
<evidence type="ECO:0000313" key="2">
    <source>
        <dbReference type="EMBL" id="GHO83014.1"/>
    </source>
</evidence>
<dbReference type="EMBL" id="BNJJ01000002">
    <property type="protein sequence ID" value="GHO83014.1"/>
    <property type="molecule type" value="Genomic_DNA"/>
</dbReference>
<protein>
    <submittedName>
        <fullName evidence="2">Uncharacterized protein</fullName>
    </submittedName>
</protein>
<evidence type="ECO:0000313" key="3">
    <source>
        <dbReference type="Proteomes" id="UP000635565"/>
    </source>
</evidence>